<dbReference type="SUPFAM" id="SSF53474">
    <property type="entry name" value="alpha/beta-Hydrolases"/>
    <property type="match status" value="1"/>
</dbReference>
<name>A0ABR2K1F5_9EUKA</name>
<feature type="transmembrane region" description="Helical" evidence="1">
    <location>
        <begin position="382"/>
        <end position="407"/>
    </location>
</feature>
<gene>
    <name evidence="2" type="ORF">M9Y10_044042</name>
</gene>
<keyword evidence="1" id="KW-1133">Transmembrane helix</keyword>
<sequence length="424" mass="48348">MIFTFFSLIACQNLQRPLICIHGFGGIQTDAELTGFVPTCNTDKKTIHIYELDKDIAQQYPDCISYFLETQIDSENHVFQNPNFTLKVPPFLSTEKRNPFTSLTGYFLDRKYTLNKDLIAFTYNWFLYPVGTPELFSQLQSLIEKAYQDSGKKVVLLGHSFGTHVIRQFILQGMTESWVKKHVEGAIFSAPAFFGCAGPFDFFVKGQFSSLPITNYSTRVTRKMPSIHAMFLNYVAFKDQVVFSDLSKYGNVTAPQVHDFFVKNGFLSEEANRMFNLVEGSLKQEPKELPIRSLVLYNSGMDAIVSYKGDNFEPIYGPGDQICQSSGPEYACKHWNNVECVDWKRVGDEWNHDNMLHRIQEIDKIYEFITKYDEEDDNKKTLLYILIAVSAFTVVLIIALVIVAVVLMKKNPNTSLNNSLISSA</sequence>
<dbReference type="Gene3D" id="3.40.50.1820">
    <property type="entry name" value="alpha/beta hydrolase"/>
    <property type="match status" value="1"/>
</dbReference>
<comment type="caution">
    <text evidence="2">The sequence shown here is derived from an EMBL/GenBank/DDBJ whole genome shotgun (WGS) entry which is preliminary data.</text>
</comment>
<dbReference type="InterPro" id="IPR003386">
    <property type="entry name" value="LACT/PDAT_acylTrfase"/>
</dbReference>
<dbReference type="InterPro" id="IPR029058">
    <property type="entry name" value="AB_hydrolase_fold"/>
</dbReference>
<evidence type="ECO:0008006" key="4">
    <source>
        <dbReference type="Google" id="ProtNLM"/>
    </source>
</evidence>
<keyword evidence="1" id="KW-0812">Transmembrane</keyword>
<dbReference type="EMBL" id="JAPFFF010000008">
    <property type="protein sequence ID" value="KAK8884919.1"/>
    <property type="molecule type" value="Genomic_DNA"/>
</dbReference>
<keyword evidence="3" id="KW-1185">Reference proteome</keyword>
<evidence type="ECO:0000313" key="2">
    <source>
        <dbReference type="EMBL" id="KAK8884919.1"/>
    </source>
</evidence>
<protein>
    <recommendedName>
        <fullName evidence="4">Lecithin:cholesterol acyltransferase family protein</fullName>
    </recommendedName>
</protein>
<evidence type="ECO:0000256" key="1">
    <source>
        <dbReference type="SAM" id="Phobius"/>
    </source>
</evidence>
<evidence type="ECO:0000313" key="3">
    <source>
        <dbReference type="Proteomes" id="UP001470230"/>
    </source>
</evidence>
<dbReference type="Pfam" id="PF02450">
    <property type="entry name" value="LCAT"/>
    <property type="match status" value="1"/>
</dbReference>
<accession>A0ABR2K1F5</accession>
<proteinExistence type="predicted"/>
<organism evidence="2 3">
    <name type="scientific">Tritrichomonas musculus</name>
    <dbReference type="NCBI Taxonomy" id="1915356"/>
    <lineage>
        <taxon>Eukaryota</taxon>
        <taxon>Metamonada</taxon>
        <taxon>Parabasalia</taxon>
        <taxon>Tritrichomonadida</taxon>
        <taxon>Tritrichomonadidae</taxon>
        <taxon>Tritrichomonas</taxon>
    </lineage>
</organism>
<dbReference type="PANTHER" id="PTHR11440">
    <property type="entry name" value="LECITHIN-CHOLESTEROL ACYLTRANSFERASE-RELATED"/>
    <property type="match status" value="1"/>
</dbReference>
<dbReference type="Proteomes" id="UP001470230">
    <property type="component" value="Unassembled WGS sequence"/>
</dbReference>
<keyword evidence="1" id="KW-0472">Membrane</keyword>
<reference evidence="2 3" key="1">
    <citation type="submission" date="2024-04" db="EMBL/GenBank/DDBJ databases">
        <title>Tritrichomonas musculus Genome.</title>
        <authorList>
            <person name="Alves-Ferreira E."/>
            <person name="Grigg M."/>
            <person name="Lorenzi H."/>
            <person name="Galac M."/>
        </authorList>
    </citation>
    <scope>NUCLEOTIDE SEQUENCE [LARGE SCALE GENOMIC DNA]</scope>
    <source>
        <strain evidence="2 3">EAF2021</strain>
    </source>
</reference>